<keyword evidence="13" id="KW-1185">Reference proteome</keyword>
<dbReference type="CDD" id="cd12151">
    <property type="entry name" value="F1-ATPase_gamma"/>
    <property type="match status" value="1"/>
</dbReference>
<dbReference type="Proteomes" id="UP000289238">
    <property type="component" value="Unassembled WGS sequence"/>
</dbReference>
<dbReference type="InterPro" id="IPR000131">
    <property type="entry name" value="ATP_synth_F1_gsu"/>
</dbReference>
<evidence type="ECO:0000256" key="7">
    <source>
        <dbReference type="ARBA" id="ARBA00023136"/>
    </source>
</evidence>
<dbReference type="AlphaFoldDB" id="A0A4Q0PC86"/>
<evidence type="ECO:0000313" key="12">
    <source>
        <dbReference type="EMBL" id="RXG24377.1"/>
    </source>
</evidence>
<evidence type="ECO:0000256" key="2">
    <source>
        <dbReference type="ARBA" id="ARBA00004170"/>
    </source>
</evidence>
<sequence length="290" mass="32184">MANLKEIRNRISSVSSTMQITSAMKMVSAAKLKRAQDAITAMRPYSDKLTELLQSLSASMEGDSGSRFAEEREVKKVLVVVISSNRGLAGAFNSNIVKEAKNIQTVAYPGKEVHFLTVGKKASDILKKSAKIISNDNAIFDDLTFENVEVIAENVMDLFVNGQYDKVELVYNSFRNAATQIVTREQFLPIVPLKEQFENVEVSSVDYIFEPSKEEIVKQLIPKALKTQFFKAVRDSVASEHGARMTAMHKATDNATELRDQLKLTYNKARQAAITNEILEIVGGAEALNN</sequence>
<evidence type="ECO:0000256" key="4">
    <source>
        <dbReference type="ARBA" id="ARBA00022448"/>
    </source>
</evidence>
<reference evidence="12 13" key="1">
    <citation type="submission" date="2018-07" db="EMBL/GenBank/DDBJ databases">
        <title>Leeuwenhoekiella genomics.</title>
        <authorList>
            <person name="Tahon G."/>
            <person name="Willems A."/>
        </authorList>
    </citation>
    <scope>NUCLEOTIDE SEQUENCE [LARGE SCALE GENOMIC DNA]</scope>
    <source>
        <strain evidence="12 13">LMG 22550</strain>
    </source>
</reference>
<comment type="subunit">
    <text evidence="11">F-type ATPases have 2 components, CF(1) - the catalytic core - and CF(0) - the membrane proton channel. CF(1) has five subunits: alpha(3), beta(3), gamma(1), delta(1), epsilon(1). CF(0) has three main subunits: a, b and c.</text>
</comment>
<dbReference type="SUPFAM" id="SSF52943">
    <property type="entry name" value="ATP synthase (F1-ATPase), gamma subunit"/>
    <property type="match status" value="1"/>
</dbReference>
<dbReference type="PRINTS" id="PR00126">
    <property type="entry name" value="ATPASEGAMMA"/>
</dbReference>
<dbReference type="InterPro" id="IPR023632">
    <property type="entry name" value="ATP_synth_F1_gsu_CS"/>
</dbReference>
<name>A0A4Q0PC86_9FLAO</name>
<comment type="function">
    <text evidence="1 11">Produces ATP from ADP in the presence of a proton gradient across the membrane. The gamma chain is believed to be important in regulating ATPase activity and the flow of protons through the CF(0) complex.</text>
</comment>
<keyword evidence="4 11" id="KW-0813">Transport</keyword>
<dbReference type="RefSeq" id="WP_128756122.1">
    <property type="nucleotide sequence ID" value="NZ_QOVM01000001.1"/>
</dbReference>
<evidence type="ECO:0000256" key="3">
    <source>
        <dbReference type="ARBA" id="ARBA00007681"/>
    </source>
</evidence>
<dbReference type="GO" id="GO:0009579">
    <property type="term" value="C:thylakoid"/>
    <property type="evidence" value="ECO:0007669"/>
    <property type="project" value="UniProtKB-SubCell"/>
</dbReference>
<comment type="caution">
    <text evidence="12">The sequence shown here is derived from an EMBL/GenBank/DDBJ whole genome shotgun (WGS) entry which is preliminary data.</text>
</comment>
<keyword evidence="11" id="KW-1003">Cell membrane</keyword>
<dbReference type="GO" id="GO:0005524">
    <property type="term" value="F:ATP binding"/>
    <property type="evidence" value="ECO:0007669"/>
    <property type="project" value="UniProtKB-UniRule"/>
</dbReference>
<keyword evidence="8 11" id="KW-0139">CF(1)</keyword>
<dbReference type="GO" id="GO:0042777">
    <property type="term" value="P:proton motive force-driven plasma membrane ATP synthesis"/>
    <property type="evidence" value="ECO:0007669"/>
    <property type="project" value="UniProtKB-UniRule"/>
</dbReference>
<evidence type="ECO:0000256" key="9">
    <source>
        <dbReference type="ARBA" id="ARBA00023310"/>
    </source>
</evidence>
<dbReference type="GO" id="GO:0046933">
    <property type="term" value="F:proton-transporting ATP synthase activity, rotational mechanism"/>
    <property type="evidence" value="ECO:0007669"/>
    <property type="project" value="UniProtKB-UniRule"/>
</dbReference>
<dbReference type="Pfam" id="PF00231">
    <property type="entry name" value="ATP-synt"/>
    <property type="match status" value="1"/>
</dbReference>
<comment type="similarity">
    <text evidence="3 11">Belongs to the ATPase gamma chain family.</text>
</comment>
<dbReference type="PROSITE" id="PS00153">
    <property type="entry name" value="ATPASE_GAMMA"/>
    <property type="match status" value="1"/>
</dbReference>
<keyword evidence="9 11" id="KW-0066">ATP synthesis</keyword>
<accession>A0A4Q0PC86</accession>
<dbReference type="HAMAP" id="MF_00815">
    <property type="entry name" value="ATP_synth_gamma_bact"/>
    <property type="match status" value="1"/>
</dbReference>
<evidence type="ECO:0000256" key="8">
    <source>
        <dbReference type="ARBA" id="ARBA00023196"/>
    </source>
</evidence>
<evidence type="ECO:0000256" key="10">
    <source>
        <dbReference type="ARBA" id="ARBA00060385"/>
    </source>
</evidence>
<dbReference type="InterPro" id="IPR035968">
    <property type="entry name" value="ATP_synth_F1_ATPase_gsu"/>
</dbReference>
<comment type="subcellular location">
    <subcellularLocation>
        <location evidence="11">Cell membrane</location>
        <topology evidence="11">Peripheral membrane protein</topology>
    </subcellularLocation>
    <subcellularLocation>
        <location evidence="2">Membrane</location>
        <topology evidence="2">Peripheral membrane protein</topology>
    </subcellularLocation>
    <subcellularLocation>
        <location evidence="10">Thylakoid</location>
    </subcellularLocation>
</comment>
<evidence type="ECO:0000256" key="1">
    <source>
        <dbReference type="ARBA" id="ARBA00003456"/>
    </source>
</evidence>
<dbReference type="FunFam" id="1.10.287.80:FF:000019">
    <property type="entry name" value="ATP synthase gamma chain"/>
    <property type="match status" value="1"/>
</dbReference>
<dbReference type="EMBL" id="QOVM01000001">
    <property type="protein sequence ID" value="RXG24377.1"/>
    <property type="molecule type" value="Genomic_DNA"/>
</dbReference>
<proteinExistence type="inferred from homology"/>
<dbReference type="FunFam" id="1.10.287.80:FF:000003">
    <property type="entry name" value="ATP synthase gamma chain, chloroplastic"/>
    <property type="match status" value="1"/>
</dbReference>
<evidence type="ECO:0000256" key="11">
    <source>
        <dbReference type="HAMAP-Rule" id="MF_00815"/>
    </source>
</evidence>
<dbReference type="PANTHER" id="PTHR11693:SF22">
    <property type="entry name" value="ATP SYNTHASE SUBUNIT GAMMA, MITOCHONDRIAL"/>
    <property type="match status" value="1"/>
</dbReference>
<dbReference type="OrthoDB" id="9812769at2"/>
<gene>
    <name evidence="11" type="primary">atpG</name>
    <name evidence="12" type="ORF">DSM00_165</name>
</gene>
<dbReference type="GO" id="GO:0005886">
    <property type="term" value="C:plasma membrane"/>
    <property type="evidence" value="ECO:0007669"/>
    <property type="project" value="UniProtKB-SubCell"/>
</dbReference>
<evidence type="ECO:0000313" key="13">
    <source>
        <dbReference type="Proteomes" id="UP000289238"/>
    </source>
</evidence>
<dbReference type="NCBIfam" id="TIGR01146">
    <property type="entry name" value="ATPsyn_F1gamma"/>
    <property type="match status" value="1"/>
</dbReference>
<dbReference type="GO" id="GO:0045259">
    <property type="term" value="C:proton-transporting ATP synthase complex"/>
    <property type="evidence" value="ECO:0007669"/>
    <property type="project" value="UniProtKB-KW"/>
</dbReference>
<keyword evidence="5 11" id="KW-0375">Hydrogen ion transport</keyword>
<keyword evidence="7 11" id="KW-0472">Membrane</keyword>
<keyword evidence="6 11" id="KW-0406">Ion transport</keyword>
<evidence type="ECO:0000256" key="5">
    <source>
        <dbReference type="ARBA" id="ARBA00022781"/>
    </source>
</evidence>
<dbReference type="PANTHER" id="PTHR11693">
    <property type="entry name" value="ATP SYNTHASE GAMMA CHAIN"/>
    <property type="match status" value="1"/>
</dbReference>
<dbReference type="Gene3D" id="1.10.287.80">
    <property type="entry name" value="ATP synthase, gamma subunit, helix hairpin domain"/>
    <property type="match status" value="1"/>
</dbReference>
<evidence type="ECO:0000256" key="6">
    <source>
        <dbReference type="ARBA" id="ARBA00023065"/>
    </source>
</evidence>
<protein>
    <recommendedName>
        <fullName evidence="11">ATP synthase gamma chain</fullName>
    </recommendedName>
    <alternativeName>
        <fullName evidence="11">ATP synthase F1 sector gamma subunit</fullName>
    </alternativeName>
    <alternativeName>
        <fullName evidence="11">F-ATPase gamma subunit</fullName>
    </alternativeName>
</protein>
<organism evidence="12 13">
    <name type="scientific">Leeuwenhoekiella aequorea</name>
    <dbReference type="NCBI Taxonomy" id="283736"/>
    <lineage>
        <taxon>Bacteria</taxon>
        <taxon>Pseudomonadati</taxon>
        <taxon>Bacteroidota</taxon>
        <taxon>Flavobacteriia</taxon>
        <taxon>Flavobacteriales</taxon>
        <taxon>Flavobacteriaceae</taxon>
        <taxon>Leeuwenhoekiella</taxon>
    </lineage>
</organism>
<dbReference type="Gene3D" id="3.40.1380.10">
    <property type="match status" value="1"/>
</dbReference>